<keyword evidence="5" id="KW-0249">Electron transport</keyword>
<dbReference type="PROSITE" id="PS00198">
    <property type="entry name" value="4FE4S_FER_1"/>
    <property type="match status" value="1"/>
</dbReference>
<name>A0A1G5RYR7_9FIRM</name>
<protein>
    <submittedName>
        <fullName evidence="9">NAD-dependent dihydropyrimidine dehydrogenase, PreA subunit</fullName>
    </submittedName>
</protein>
<dbReference type="OrthoDB" id="9803192at2"/>
<evidence type="ECO:0000256" key="2">
    <source>
        <dbReference type="ARBA" id="ARBA00022485"/>
    </source>
</evidence>
<evidence type="ECO:0000256" key="7">
    <source>
        <dbReference type="ARBA" id="ARBA00023014"/>
    </source>
</evidence>
<dbReference type="PANTHER" id="PTHR43687:SF6">
    <property type="entry name" value="L-ASPARTATE SEMIALDEHYDE SULFURTRANSFERASE IRON-SULFUR SUBUNIT"/>
    <property type="match status" value="1"/>
</dbReference>
<feature type="domain" description="4Fe-4S ferredoxin-type" evidence="8">
    <location>
        <begin position="35"/>
        <end position="65"/>
    </location>
</feature>
<keyword evidence="6" id="KW-0408">Iron</keyword>
<keyword evidence="4" id="KW-0677">Repeat</keyword>
<keyword evidence="7" id="KW-0411">Iron-sulfur</keyword>
<dbReference type="Proteomes" id="UP000199208">
    <property type="component" value="Unassembled WGS sequence"/>
</dbReference>
<dbReference type="GO" id="GO:0046872">
    <property type="term" value="F:metal ion binding"/>
    <property type="evidence" value="ECO:0007669"/>
    <property type="project" value="UniProtKB-KW"/>
</dbReference>
<evidence type="ECO:0000259" key="8">
    <source>
        <dbReference type="PROSITE" id="PS51379"/>
    </source>
</evidence>
<dbReference type="Pfam" id="PF12838">
    <property type="entry name" value="Fer4_7"/>
    <property type="match status" value="1"/>
</dbReference>
<evidence type="ECO:0000256" key="6">
    <source>
        <dbReference type="ARBA" id="ARBA00023004"/>
    </source>
</evidence>
<dbReference type="EMBL" id="FMWL01000005">
    <property type="protein sequence ID" value="SCZ78591.1"/>
    <property type="molecule type" value="Genomic_DNA"/>
</dbReference>
<proteinExistence type="predicted"/>
<dbReference type="Gene3D" id="3.30.70.20">
    <property type="match status" value="1"/>
</dbReference>
<keyword evidence="1" id="KW-0813">Transport</keyword>
<accession>A0A1G5RYR7</accession>
<organism evidence="9 10">
    <name type="scientific">Acidaminobacter hydrogenoformans DSM 2784</name>
    <dbReference type="NCBI Taxonomy" id="1120920"/>
    <lineage>
        <taxon>Bacteria</taxon>
        <taxon>Bacillati</taxon>
        <taxon>Bacillota</taxon>
        <taxon>Clostridia</taxon>
        <taxon>Peptostreptococcales</taxon>
        <taxon>Acidaminobacteraceae</taxon>
        <taxon>Acidaminobacter</taxon>
    </lineage>
</organism>
<evidence type="ECO:0000256" key="1">
    <source>
        <dbReference type="ARBA" id="ARBA00022448"/>
    </source>
</evidence>
<dbReference type="PROSITE" id="PS51379">
    <property type="entry name" value="4FE4S_FER_2"/>
    <property type="match status" value="2"/>
</dbReference>
<evidence type="ECO:0000256" key="5">
    <source>
        <dbReference type="ARBA" id="ARBA00022982"/>
    </source>
</evidence>
<keyword evidence="3" id="KW-0479">Metal-binding</keyword>
<evidence type="ECO:0000256" key="3">
    <source>
        <dbReference type="ARBA" id="ARBA00022723"/>
    </source>
</evidence>
<keyword evidence="10" id="KW-1185">Reference proteome</keyword>
<dbReference type="RefSeq" id="WP_092590114.1">
    <property type="nucleotide sequence ID" value="NZ_FMWL01000005.1"/>
</dbReference>
<evidence type="ECO:0000256" key="4">
    <source>
        <dbReference type="ARBA" id="ARBA00022737"/>
    </source>
</evidence>
<dbReference type="PANTHER" id="PTHR43687">
    <property type="entry name" value="ADENYLYLSULFATE REDUCTASE, BETA SUBUNIT"/>
    <property type="match status" value="1"/>
</dbReference>
<evidence type="ECO:0000313" key="10">
    <source>
        <dbReference type="Proteomes" id="UP000199208"/>
    </source>
</evidence>
<dbReference type="AlphaFoldDB" id="A0A1G5RYR7"/>
<dbReference type="STRING" id="1120920.SAMN03080599_01325"/>
<sequence length="79" mass="9239">MANHKINVDFDKCSGCKTCYKACFVDVIRWDETAKKPIIAYPEDCVHCTYCEALCPAQCIEVKIDFEGERLYQNFDQYR</sequence>
<dbReference type="GO" id="GO:0051539">
    <property type="term" value="F:4 iron, 4 sulfur cluster binding"/>
    <property type="evidence" value="ECO:0007669"/>
    <property type="project" value="UniProtKB-KW"/>
</dbReference>
<reference evidence="9 10" key="1">
    <citation type="submission" date="2016-10" db="EMBL/GenBank/DDBJ databases">
        <authorList>
            <person name="de Groot N.N."/>
        </authorList>
    </citation>
    <scope>NUCLEOTIDE SEQUENCE [LARGE SCALE GENOMIC DNA]</scope>
    <source>
        <strain evidence="9 10">DSM 2784</strain>
    </source>
</reference>
<dbReference type="InterPro" id="IPR017900">
    <property type="entry name" value="4Fe4S_Fe_S_CS"/>
</dbReference>
<gene>
    <name evidence="9" type="ORF">SAMN03080599_01325</name>
</gene>
<dbReference type="InterPro" id="IPR017896">
    <property type="entry name" value="4Fe4S_Fe-S-bd"/>
</dbReference>
<evidence type="ECO:0000313" key="9">
    <source>
        <dbReference type="EMBL" id="SCZ78591.1"/>
    </source>
</evidence>
<feature type="domain" description="4Fe-4S ferredoxin-type" evidence="8">
    <location>
        <begin position="4"/>
        <end position="33"/>
    </location>
</feature>
<dbReference type="InterPro" id="IPR050572">
    <property type="entry name" value="Fe-S_Ferredoxin"/>
</dbReference>
<dbReference type="SUPFAM" id="SSF54862">
    <property type="entry name" value="4Fe-4S ferredoxins"/>
    <property type="match status" value="1"/>
</dbReference>
<keyword evidence="2" id="KW-0004">4Fe-4S</keyword>